<protein>
    <submittedName>
        <fullName evidence="2">Alkaline shock family protein YloU</fullName>
    </submittedName>
</protein>
<comment type="caution">
    <text evidence="2">The sequence shown here is derived from an EMBL/GenBank/DDBJ whole genome shotgun (WGS) entry which is preliminary data.</text>
</comment>
<evidence type="ECO:0000256" key="1">
    <source>
        <dbReference type="ARBA" id="ARBA00005721"/>
    </source>
</evidence>
<accession>A0ABS4Z9A7</accession>
<keyword evidence="3" id="KW-1185">Reference proteome</keyword>
<proteinExistence type="inferred from homology"/>
<dbReference type="Pfam" id="PF03780">
    <property type="entry name" value="Asp23"/>
    <property type="match status" value="1"/>
</dbReference>
<evidence type="ECO:0000313" key="3">
    <source>
        <dbReference type="Proteomes" id="UP000758168"/>
    </source>
</evidence>
<sequence length="138" mass="14640">MSTEVAAPPASRTDRADPARRGRLVLADKVVEKIAGQAAAEVGAVHGRSGGVLGIGSHVDRAARPDVDVDLSGDHADLALTVGIAYPGSIRRTTHELRTHVVRRVKELTGVDVHRLDLEVAFLSVTGIDTDRPQEGLR</sequence>
<organism evidence="2 3">
    <name type="scientific">Microlunatus capsulatus</name>
    <dbReference type="NCBI Taxonomy" id="99117"/>
    <lineage>
        <taxon>Bacteria</taxon>
        <taxon>Bacillati</taxon>
        <taxon>Actinomycetota</taxon>
        <taxon>Actinomycetes</taxon>
        <taxon>Propionibacteriales</taxon>
        <taxon>Propionibacteriaceae</taxon>
        <taxon>Microlunatus</taxon>
    </lineage>
</organism>
<name>A0ABS4Z9A7_9ACTN</name>
<dbReference type="EMBL" id="JAGIOB010000001">
    <property type="protein sequence ID" value="MBP2417637.1"/>
    <property type="molecule type" value="Genomic_DNA"/>
</dbReference>
<gene>
    <name evidence="2" type="ORF">JOF54_002559</name>
</gene>
<comment type="similarity">
    <text evidence="1">Belongs to the asp23 family.</text>
</comment>
<evidence type="ECO:0000313" key="2">
    <source>
        <dbReference type="EMBL" id="MBP2417637.1"/>
    </source>
</evidence>
<dbReference type="PANTHER" id="PTHR34297:SF3">
    <property type="entry name" value="ALKALINE SHOCK PROTEIN 23"/>
    <property type="match status" value="1"/>
</dbReference>
<dbReference type="InterPro" id="IPR005531">
    <property type="entry name" value="Asp23"/>
</dbReference>
<reference evidence="2 3" key="1">
    <citation type="submission" date="2021-03" db="EMBL/GenBank/DDBJ databases">
        <title>Sequencing the genomes of 1000 actinobacteria strains.</title>
        <authorList>
            <person name="Klenk H.-P."/>
        </authorList>
    </citation>
    <scope>NUCLEOTIDE SEQUENCE [LARGE SCALE GENOMIC DNA]</scope>
    <source>
        <strain evidence="2 3">DSM 12936</strain>
    </source>
</reference>
<dbReference type="RefSeq" id="WP_210056382.1">
    <property type="nucleotide sequence ID" value="NZ_BAAAMH010000020.1"/>
</dbReference>
<dbReference type="Proteomes" id="UP000758168">
    <property type="component" value="Unassembled WGS sequence"/>
</dbReference>
<dbReference type="PANTHER" id="PTHR34297">
    <property type="entry name" value="HYPOTHETICAL CYTOSOLIC PROTEIN-RELATED"/>
    <property type="match status" value="1"/>
</dbReference>